<proteinExistence type="predicted"/>
<name>A0A9E9P491_9BURK</name>
<dbReference type="AlphaFoldDB" id="A0A9E9P491"/>
<dbReference type="Gene3D" id="1.25.40.10">
    <property type="entry name" value="Tetratricopeptide repeat domain"/>
    <property type="match status" value="1"/>
</dbReference>
<dbReference type="Proteomes" id="UP001156215">
    <property type="component" value="Chromosome"/>
</dbReference>
<sequence length="67" mass="7114">MLAASYQVGVELPKSLPRAAYWYKKSADNGDVRAYKKLAIMYKDGTGRGADYAGCADGVSKGAVHDG</sequence>
<dbReference type="EMBL" id="CP098242">
    <property type="protein sequence ID" value="WAW09856.1"/>
    <property type="molecule type" value="Genomic_DNA"/>
</dbReference>
<accession>A0A9E9P491</accession>
<keyword evidence="2" id="KW-1185">Reference proteome</keyword>
<organism evidence="1 2">
    <name type="scientific">Oxalobacter vibrioformis</name>
    <dbReference type="NCBI Taxonomy" id="933080"/>
    <lineage>
        <taxon>Bacteria</taxon>
        <taxon>Pseudomonadati</taxon>
        <taxon>Pseudomonadota</taxon>
        <taxon>Betaproteobacteria</taxon>
        <taxon>Burkholderiales</taxon>
        <taxon>Oxalobacteraceae</taxon>
        <taxon>Oxalobacter</taxon>
    </lineage>
</organism>
<dbReference type="KEGG" id="ovb:NB640_11640"/>
<evidence type="ECO:0000313" key="1">
    <source>
        <dbReference type="EMBL" id="WAW09856.1"/>
    </source>
</evidence>
<dbReference type="InterPro" id="IPR011990">
    <property type="entry name" value="TPR-like_helical_dom_sf"/>
</dbReference>
<gene>
    <name evidence="1" type="ORF">NB640_11640</name>
</gene>
<reference evidence="1" key="1">
    <citation type="journal article" date="2022" name="Front. Microbiol.">
        <title>New perspectives on an old grouping: The genomic and phenotypic variability of Oxalobacter formigenes and the implications for calcium oxalate stone prevention.</title>
        <authorList>
            <person name="Chmiel J.A."/>
            <person name="Carr C."/>
            <person name="Stuivenberg G.A."/>
            <person name="Venema R."/>
            <person name="Chanyi R.M."/>
            <person name="Al K.F."/>
            <person name="Giguere D."/>
            <person name="Say H."/>
            <person name="Akouris P.P."/>
            <person name="Dominguez Romero S.A."/>
            <person name="Kwong A."/>
            <person name="Tai V."/>
            <person name="Koval S.F."/>
            <person name="Razvi H."/>
            <person name="Bjazevic J."/>
            <person name="Burton J.P."/>
        </authorList>
    </citation>
    <scope>NUCLEOTIDE SEQUENCE</scope>
    <source>
        <strain evidence="1">WoOx3</strain>
    </source>
</reference>
<evidence type="ECO:0008006" key="3">
    <source>
        <dbReference type="Google" id="ProtNLM"/>
    </source>
</evidence>
<dbReference type="RefSeq" id="WP_269308860.1">
    <property type="nucleotide sequence ID" value="NZ_CP098242.1"/>
</dbReference>
<evidence type="ECO:0000313" key="2">
    <source>
        <dbReference type="Proteomes" id="UP001156215"/>
    </source>
</evidence>
<protein>
    <recommendedName>
        <fullName evidence="3">Sel1 repeat family protein</fullName>
    </recommendedName>
</protein>
<dbReference type="SUPFAM" id="SSF81901">
    <property type="entry name" value="HCP-like"/>
    <property type="match status" value="1"/>
</dbReference>